<dbReference type="InterPro" id="IPR043128">
    <property type="entry name" value="Rev_trsase/Diguanyl_cyclase"/>
</dbReference>
<name>X0ZQY8_9ZZZZ</name>
<evidence type="ECO:0000259" key="2">
    <source>
        <dbReference type="PROSITE" id="PS50887"/>
    </source>
</evidence>
<dbReference type="PANTHER" id="PTHR43155:SF2">
    <property type="entry name" value="CYCLIC DI-GMP PHOSPHODIESTERASE PA4108"/>
    <property type="match status" value="1"/>
</dbReference>
<feature type="non-terminal residue" evidence="4">
    <location>
        <position position="1"/>
    </location>
</feature>
<dbReference type="AlphaFoldDB" id="X0ZQY8"/>
<evidence type="ECO:0000259" key="1">
    <source>
        <dbReference type="PROSITE" id="PS50113"/>
    </source>
</evidence>
<dbReference type="SUPFAM" id="SSF109604">
    <property type="entry name" value="HD-domain/PDEase-like"/>
    <property type="match status" value="1"/>
</dbReference>
<dbReference type="Pfam" id="PF00990">
    <property type="entry name" value="GGDEF"/>
    <property type="match status" value="1"/>
</dbReference>
<dbReference type="InterPro" id="IPR000160">
    <property type="entry name" value="GGDEF_dom"/>
</dbReference>
<organism evidence="4">
    <name type="scientific">marine sediment metagenome</name>
    <dbReference type="NCBI Taxonomy" id="412755"/>
    <lineage>
        <taxon>unclassified sequences</taxon>
        <taxon>metagenomes</taxon>
        <taxon>ecological metagenomes</taxon>
    </lineage>
</organism>
<feature type="domain" description="GGDEF" evidence="2">
    <location>
        <begin position="65"/>
        <end position="195"/>
    </location>
</feature>
<evidence type="ECO:0008006" key="5">
    <source>
        <dbReference type="Google" id="ProtNLM"/>
    </source>
</evidence>
<feature type="domain" description="PAC" evidence="1">
    <location>
        <begin position="1"/>
        <end position="36"/>
    </location>
</feature>
<dbReference type="Gene3D" id="3.30.450.20">
    <property type="entry name" value="PAS domain"/>
    <property type="match status" value="1"/>
</dbReference>
<comment type="caution">
    <text evidence="4">The sequence shown here is derived from an EMBL/GenBank/DDBJ whole genome shotgun (WGS) entry which is preliminary data.</text>
</comment>
<dbReference type="SMART" id="SM00267">
    <property type="entry name" value="GGDEF"/>
    <property type="match status" value="1"/>
</dbReference>
<accession>X0ZQY8</accession>
<dbReference type="InterPro" id="IPR003607">
    <property type="entry name" value="HD/PDEase_dom"/>
</dbReference>
<dbReference type="NCBIfam" id="TIGR00254">
    <property type="entry name" value="GGDEF"/>
    <property type="match status" value="1"/>
</dbReference>
<dbReference type="CDD" id="cd01949">
    <property type="entry name" value="GGDEF"/>
    <property type="match status" value="1"/>
</dbReference>
<protein>
    <recommendedName>
        <fullName evidence="5">Diguanylate cyclase</fullName>
    </recommendedName>
</protein>
<dbReference type="Pfam" id="PF13487">
    <property type="entry name" value="HD_5"/>
    <property type="match status" value="1"/>
</dbReference>
<dbReference type="PROSITE" id="PS51832">
    <property type="entry name" value="HD_GYP"/>
    <property type="match status" value="1"/>
</dbReference>
<dbReference type="PROSITE" id="PS50887">
    <property type="entry name" value="GGDEF"/>
    <property type="match status" value="1"/>
</dbReference>
<dbReference type="EMBL" id="BART01001625">
    <property type="protein sequence ID" value="GAG71769.1"/>
    <property type="molecule type" value="Genomic_DNA"/>
</dbReference>
<proteinExistence type="predicted"/>
<reference evidence="4" key="1">
    <citation type="journal article" date="2014" name="Front. Microbiol.">
        <title>High frequency of phylogenetically diverse reductive dehalogenase-homologous genes in deep subseafloor sedimentary metagenomes.</title>
        <authorList>
            <person name="Kawai M."/>
            <person name="Futagami T."/>
            <person name="Toyoda A."/>
            <person name="Takaki Y."/>
            <person name="Nishi S."/>
            <person name="Hori S."/>
            <person name="Arai W."/>
            <person name="Tsubouchi T."/>
            <person name="Morono Y."/>
            <person name="Uchiyama I."/>
            <person name="Ito T."/>
            <person name="Fujiyama A."/>
            <person name="Inagaki F."/>
            <person name="Takami H."/>
        </authorList>
    </citation>
    <scope>NUCLEOTIDE SEQUENCE</scope>
    <source>
        <strain evidence="4">Expedition CK06-06</strain>
    </source>
</reference>
<evidence type="ECO:0000259" key="3">
    <source>
        <dbReference type="PROSITE" id="PS51832"/>
    </source>
</evidence>
<dbReference type="PROSITE" id="PS50113">
    <property type="entry name" value="PAC"/>
    <property type="match status" value="1"/>
</dbReference>
<dbReference type="Gene3D" id="1.10.3210.10">
    <property type="entry name" value="Hypothetical protein af1432"/>
    <property type="match status" value="1"/>
</dbReference>
<dbReference type="InterPro" id="IPR000700">
    <property type="entry name" value="PAS-assoc_C"/>
</dbReference>
<dbReference type="Gene3D" id="3.30.70.270">
    <property type="match status" value="1"/>
</dbReference>
<evidence type="ECO:0000313" key="4">
    <source>
        <dbReference type="EMBL" id="GAG71769.1"/>
    </source>
</evidence>
<dbReference type="CDD" id="cd00077">
    <property type="entry name" value="HDc"/>
    <property type="match status" value="1"/>
</dbReference>
<dbReference type="InterPro" id="IPR037522">
    <property type="entry name" value="HD_GYP_dom"/>
</dbReference>
<dbReference type="SUPFAM" id="SSF55073">
    <property type="entry name" value="Nucleotide cyclase"/>
    <property type="match status" value="1"/>
</dbReference>
<gene>
    <name evidence="4" type="ORF">S01H4_05558</name>
</gene>
<dbReference type="InterPro" id="IPR029787">
    <property type="entry name" value="Nucleotide_cyclase"/>
</dbReference>
<sequence length="373" mass="42751">ELKVTFLRDSKDCLVGVQGILRDISARKKMEEKLKYMSFHDNLTGLYNRAYFEEELKRLDTKRQFPLSFIMGDVNSLKLVNDAFGYIGGDLLLCKCSRILEECCRKEDIVARWGGDEFSILLPKTTEENAARLINRIIKKCRNESTKKIPLSISLGTSTKNNPDQDISDIIKQAGDNMLNRKLLESRSISSSIIQSLERTLWEKSNETRNHAERLKKMALKLGKAINLPQNKLDELLLLSSLHDIGKIAIPDEILLKKDKLTKKEWRVIKRHSEIGYNIVGSSPQLAHIACAILYHHEWWNGSGYPQGLKGKNIPVISRILAIVDAYDVMRTGRPYKERAMTRKEAIEELRKSSGTQFDPNLVKIFVKILNRR</sequence>
<dbReference type="PANTHER" id="PTHR43155">
    <property type="entry name" value="CYCLIC DI-GMP PHOSPHODIESTERASE PA4108-RELATED"/>
    <property type="match status" value="1"/>
</dbReference>
<feature type="domain" description="HD-GYP" evidence="3">
    <location>
        <begin position="186"/>
        <end position="373"/>
    </location>
</feature>
<dbReference type="SMART" id="SM00471">
    <property type="entry name" value="HDc"/>
    <property type="match status" value="1"/>
</dbReference>